<dbReference type="InterPro" id="IPR012289">
    <property type="entry name" value="Lytic_TGlycosylase_superhlx_L"/>
</dbReference>
<dbReference type="Pfam" id="PF01464">
    <property type="entry name" value="SLT"/>
    <property type="match status" value="1"/>
</dbReference>
<keyword evidence="7" id="KW-1185">Reference proteome</keyword>
<dbReference type="SUPFAM" id="SSF48435">
    <property type="entry name" value="Bacterial muramidases"/>
    <property type="match status" value="1"/>
</dbReference>
<protein>
    <submittedName>
        <fullName evidence="6">Transglycosylase SLT domain-containing protein</fullName>
    </submittedName>
</protein>
<dbReference type="SUPFAM" id="SSF53955">
    <property type="entry name" value="Lysozyme-like"/>
    <property type="match status" value="1"/>
</dbReference>
<evidence type="ECO:0000256" key="1">
    <source>
        <dbReference type="ARBA" id="ARBA00007734"/>
    </source>
</evidence>
<dbReference type="InterPro" id="IPR037061">
    <property type="entry name" value="Lytic_TGlycoase_superhlx_L_sf"/>
</dbReference>
<evidence type="ECO:0000259" key="4">
    <source>
        <dbReference type="Pfam" id="PF01464"/>
    </source>
</evidence>
<feature type="domain" description="Lytic transglycosylase superhelical linker" evidence="5">
    <location>
        <begin position="398"/>
        <end position="463"/>
    </location>
</feature>
<dbReference type="Gene3D" id="1.10.530.10">
    <property type="match status" value="1"/>
</dbReference>
<feature type="signal peptide" evidence="3">
    <location>
        <begin position="1"/>
        <end position="20"/>
    </location>
</feature>
<comment type="similarity">
    <text evidence="1">Belongs to the transglycosylase Slt family.</text>
</comment>
<sequence>MRKVLGLGLLLLGLSVGADASSMREQYRDAEQALDKKDDLRFTQLRKGLNEYPLAIYLDYQYLVNHLSSLRTRQVTDFIAQHPDSLLSDRLEGRYLYRLAREQRWREFLALYPELPNSVALQCAHYRAKWATGDKAIAMAGAKTLWLYGHSRPSSCDPLFSAWHKAGGRTDEDIWQRILLAYNSGENGLVSYLSRQLSTSAQPDAAFLQSLTKKPKQLITGDLVKPQNKRQTQALAQALAKLANTDYAKVMNLYPSYQNQAGLSQPQVAKIEQGLARRLMYNRTREYRSWLDSRLPEMGNDELFELRARVAIWEQDWKSLPQWIARLSSDAQQNSRWLYWRGRALKAQNKEQASQQAWQQAATHRNYYGFLAAQHLQAPFSLRKKPLVPAISLDEARRQWPAVARVEEWQALGKITAARSEWYHLLGKVSKTDGLALGSLALQQKWYDNAIQASIRIKAWDHLDLRFPIVYRDNFQRQAKRLQVSEATLFAIARQESAFYELARSPVGAGGLMQLMPATAKATAKKHGITDFKRASDVYIPNINIQLGSHYFKEMLERYSHNRIAAIAAYNAGPHRIDRWLKNSGSRPFDVWVENIPYRETRGYVQNVLAYSVIYQDILGQSQTLITPSELRYVY</sequence>
<dbReference type="CDD" id="cd13401">
    <property type="entry name" value="Slt70-like"/>
    <property type="match status" value="1"/>
</dbReference>
<accession>A0ABS3NGU9</accession>
<proteinExistence type="inferred from homology"/>
<dbReference type="InterPro" id="IPR008258">
    <property type="entry name" value="Transglycosylase_SLT_dom_1"/>
</dbReference>
<evidence type="ECO:0000256" key="3">
    <source>
        <dbReference type="SAM" id="SignalP"/>
    </source>
</evidence>
<dbReference type="PANTHER" id="PTHR37423:SF5">
    <property type="entry name" value="SOLUBLE LYTIC MUREIN TRANSGLYCOSYLASE"/>
    <property type="match status" value="1"/>
</dbReference>
<feature type="chain" id="PRO_5045127628" evidence="3">
    <location>
        <begin position="21"/>
        <end position="635"/>
    </location>
</feature>
<dbReference type="Proteomes" id="UP000664882">
    <property type="component" value="Unassembled WGS sequence"/>
</dbReference>
<dbReference type="PANTHER" id="PTHR37423">
    <property type="entry name" value="SOLUBLE LYTIC MUREIN TRANSGLYCOSYLASE-RELATED"/>
    <property type="match status" value="1"/>
</dbReference>
<evidence type="ECO:0000313" key="6">
    <source>
        <dbReference type="EMBL" id="MBO1519814.1"/>
    </source>
</evidence>
<dbReference type="InterPro" id="IPR023346">
    <property type="entry name" value="Lysozyme-like_dom_sf"/>
</dbReference>
<dbReference type="Gene3D" id="1.25.20.10">
    <property type="entry name" value="Bacterial muramidases"/>
    <property type="match status" value="1"/>
</dbReference>
<organism evidence="6 7">
    <name type="scientific">Oceanisphaera pacifica</name>
    <dbReference type="NCBI Taxonomy" id="2818389"/>
    <lineage>
        <taxon>Bacteria</taxon>
        <taxon>Pseudomonadati</taxon>
        <taxon>Pseudomonadota</taxon>
        <taxon>Gammaproteobacteria</taxon>
        <taxon>Aeromonadales</taxon>
        <taxon>Aeromonadaceae</taxon>
        <taxon>Oceanisphaera</taxon>
    </lineage>
</organism>
<name>A0ABS3NGU9_9GAMM</name>
<gene>
    <name evidence="6" type="ORF">J3U76_09270</name>
</gene>
<dbReference type="RefSeq" id="WP_208005684.1">
    <property type="nucleotide sequence ID" value="NZ_JAGDFX010000009.1"/>
</dbReference>
<feature type="domain" description="Transglycosylase SLT" evidence="4">
    <location>
        <begin position="474"/>
        <end position="590"/>
    </location>
</feature>
<evidence type="ECO:0000259" key="5">
    <source>
        <dbReference type="Pfam" id="PF14718"/>
    </source>
</evidence>
<keyword evidence="2 3" id="KW-0732">Signal</keyword>
<evidence type="ECO:0000313" key="7">
    <source>
        <dbReference type="Proteomes" id="UP000664882"/>
    </source>
</evidence>
<dbReference type="InterPro" id="IPR008939">
    <property type="entry name" value="Lytic_TGlycosylase_superhlx_U"/>
</dbReference>
<dbReference type="Pfam" id="PF14718">
    <property type="entry name" value="SLT_L"/>
    <property type="match status" value="1"/>
</dbReference>
<comment type="caution">
    <text evidence="6">The sequence shown here is derived from an EMBL/GenBank/DDBJ whole genome shotgun (WGS) entry which is preliminary data.</text>
</comment>
<reference evidence="6 7" key="1">
    <citation type="submission" date="2021-03" db="EMBL/GenBank/DDBJ databases">
        <title>Oceanisphaera sp. nov., isolated from the intestine.</title>
        <authorList>
            <person name="Zhao L.-H."/>
            <person name="Shi L.-F."/>
        </authorList>
    </citation>
    <scope>NUCLEOTIDE SEQUENCE [LARGE SCALE GENOMIC DNA]</scope>
    <source>
        <strain evidence="6 7">DM8</strain>
    </source>
</reference>
<evidence type="ECO:0000256" key="2">
    <source>
        <dbReference type="ARBA" id="ARBA00022729"/>
    </source>
</evidence>
<dbReference type="Gene3D" id="1.10.1240.20">
    <property type="entry name" value="Lytic transglycosylase, superhelical linker domain"/>
    <property type="match status" value="1"/>
</dbReference>
<dbReference type="EMBL" id="JAGDFX010000009">
    <property type="protein sequence ID" value="MBO1519814.1"/>
    <property type="molecule type" value="Genomic_DNA"/>
</dbReference>